<evidence type="ECO:0000313" key="21">
    <source>
        <dbReference type="Proteomes" id="UP000749559"/>
    </source>
</evidence>
<dbReference type="EMBL" id="CAIIXF020000001">
    <property type="protein sequence ID" value="CAH1775314.1"/>
    <property type="molecule type" value="Genomic_DNA"/>
</dbReference>
<evidence type="ECO:0000256" key="3">
    <source>
        <dbReference type="ARBA" id="ARBA00022572"/>
    </source>
</evidence>
<keyword evidence="3 13" id="KW-0420">Kringle</keyword>
<evidence type="ECO:0000256" key="12">
    <source>
        <dbReference type="ARBA" id="ARBA00051722"/>
    </source>
</evidence>
<comment type="caution">
    <text evidence="13">Lacks conserved residue(s) required for the propagation of feature annotation.</text>
</comment>
<evidence type="ECO:0000256" key="1">
    <source>
        <dbReference type="ARBA" id="ARBA00004479"/>
    </source>
</evidence>
<dbReference type="InterPro" id="IPR003961">
    <property type="entry name" value="FN3_dom"/>
</dbReference>
<keyword evidence="9 14" id="KW-0472">Membrane</keyword>
<name>A0A8S4N3K2_OWEFU</name>
<dbReference type="InterPro" id="IPR050713">
    <property type="entry name" value="RTP_Phos/Ushers"/>
</dbReference>
<dbReference type="InterPro" id="IPR038178">
    <property type="entry name" value="Kringle_sf"/>
</dbReference>
<dbReference type="InterPro" id="IPR013806">
    <property type="entry name" value="Kringle-like"/>
</dbReference>
<dbReference type="PROSITE" id="PS50056">
    <property type="entry name" value="TYR_PHOSPHATASE_2"/>
    <property type="match status" value="2"/>
</dbReference>
<keyword evidence="21" id="KW-1185">Reference proteome</keyword>
<evidence type="ECO:0000259" key="18">
    <source>
        <dbReference type="PROSITE" id="PS50070"/>
    </source>
</evidence>
<sequence length="1682" mass="190283">TWTMAKKLEILLLFLFIHLTVLFYVDCDTTSQPERYPVCRRGKFGWNCHFTCNCTNGASCDSFTGKCDFGSTCDGLSWGWGCILSSSCYYDRQKGRYYIGCLNTTKFDTPCQAWSKDTPQEHHYHERSYFPEGDPEIIRHNLCRNPNKYLGLRPWCYRDSEFGRKTYGYCNISKCECPDFTYGRNCVKECHCNDPNEVCDRILGGACHRSGCDVGWSGVDCQTANRSSIPRPYSPPSLQQRGKHFIQVTWEDDAPDAYSYIIESKSASNVTWFRHRKAGKYRREFRLDGLTIGETVQFRMIAINRNSLLSFPGPVAVLSTCSAPSTGPRAVELTTYLDINDASQARIHVKWQAPSWRVVNCESILLYRVYYKTRTETDFTLYKDVGGSENSVNISGLDTCTLYDIAVAIINNGHLEGRNSSHSSIQTVMGRPGAVMRLFAQAVSASQLRVFWSANVQQNCNIRGYMLQYKLLQELACDQTNDTAWSQTFSTSDEQYLLIGLEAYSRYSIKVWASSSNGNGPAKVINNAETSSGGPWGMPVNVAAKNVTSESALLTWAPPPCNERNGLFKNYQYRLTNLNYSDIDIQRTGIVSSEFHTYKTFSNLIPYSTYVFEVNFENDKQPGLYSEIIFRTHPSTPGQVKTVSSAHGKQTYSSISIQWVAPYPPKGRIMSYDIKFKTTEGRAEFKKIIGSETRVVIGNLCPGTEYQIWVRAATREGAGEWSEDIWVSTSPGAPSDPESLRNVSRSSTSLKLEWMEPARCAFIVRSYQVQCMIPSLPFLQSRPTTESQPQQYEVSDQHQMFTNLQPGSEYVCQVVAKSNFGDSHPVEIKVWTLPASPPDVAAPDLVSVSETSVILQLQPFQAHQHNLVDKYQVVVRRVDSDTIVSRRRRSLANEELSDFATAKENGLNYYIAAEIRKDQKDLFAKPIEFTLGDGKFYGIYYNAPLEKGGQYNISVGALNSADGVTFSKYTQLPVLVLPVVTPPPPGSNNGVIAAIVTTAILLILLIVAIAFIFYKRRQQPKKDYALAERDESLISTASKPSASESAGDLSEMLPLTGDVESDSEPLYSNYDIHKAIKIDDLWQHIQTNRESKDTGFKQEYQKLPAGLKAKTEMAKAPGNKGKNRYANIVAYDHSRVILEKLEDDPHSDYINGNYIDGYKKSKTYIATQGPSPLTKNDIWRLAWQQDASVIVMVTNLIEDGRKKCEQYWPDTEEGAGCYGEITVQPLQTQRFSDFVFRKFTISKGQEKKSVTQCHFIGWPDHGTPAYATALLQFRRKVLECFQANRGPMIVHCSAGVGRTGTFISLDYLIQQGEKEDKVDIFSCVHLMRTQRVNMVQTLDQYIFVHSALLEHFKCGDTTIKVGDLVNTYTVLCDKNPITEKSWIEEQFELMTLMSPTRSRRSMTMSGLEPQNEDKNRDKAIVPGDHCRPFLSTQVDGLTDYINAVFIDGYRRKYQYLLTQMPLPSTVIDFWRMVYDHKSSTIVMLNELDKNDETCVAYWPESPGEQKYGPFTIELTDLDNSLNDVIIRQFNITCSCQSCSFRGKAETKTICQFQLTRWPKDSDLPQSEDAMLTLIEAVNKWQPVEKPGPITIHCMNGASRSGLYCALSYSKEKQASEKEVDIFQAVKHVRINRPELVNSLSQYQYCYQVALRYMEKTEEEANTDEVIYANTETDNNSLYMNVG</sequence>
<evidence type="ECO:0000256" key="13">
    <source>
        <dbReference type="PROSITE-ProRule" id="PRU00121"/>
    </source>
</evidence>
<organism evidence="20 21">
    <name type="scientific">Owenia fusiformis</name>
    <name type="common">Polychaete worm</name>
    <dbReference type="NCBI Taxonomy" id="6347"/>
    <lineage>
        <taxon>Eukaryota</taxon>
        <taxon>Metazoa</taxon>
        <taxon>Spiralia</taxon>
        <taxon>Lophotrochozoa</taxon>
        <taxon>Annelida</taxon>
        <taxon>Polychaeta</taxon>
        <taxon>Sedentaria</taxon>
        <taxon>Canalipalpata</taxon>
        <taxon>Sabellida</taxon>
        <taxon>Oweniida</taxon>
        <taxon>Oweniidae</taxon>
        <taxon>Owenia</taxon>
    </lineage>
</organism>
<gene>
    <name evidence="20" type="ORF">OFUS_LOCUS2635</name>
</gene>
<evidence type="ECO:0000313" key="20">
    <source>
        <dbReference type="EMBL" id="CAH1775314.1"/>
    </source>
</evidence>
<reference evidence="20" key="1">
    <citation type="submission" date="2022-03" db="EMBL/GenBank/DDBJ databases">
        <authorList>
            <person name="Martin C."/>
        </authorList>
    </citation>
    <scope>NUCLEOTIDE SEQUENCE</scope>
</reference>
<proteinExistence type="predicted"/>
<comment type="catalytic activity">
    <reaction evidence="12">
        <text>O-phospho-L-tyrosyl-[protein] + H2O = L-tyrosyl-[protein] + phosphate</text>
        <dbReference type="Rhea" id="RHEA:10684"/>
        <dbReference type="Rhea" id="RHEA-COMP:10136"/>
        <dbReference type="Rhea" id="RHEA-COMP:20101"/>
        <dbReference type="ChEBI" id="CHEBI:15377"/>
        <dbReference type="ChEBI" id="CHEBI:43474"/>
        <dbReference type="ChEBI" id="CHEBI:46858"/>
        <dbReference type="ChEBI" id="CHEBI:61978"/>
        <dbReference type="EC" id="3.1.3.48"/>
    </reaction>
</comment>
<evidence type="ECO:0000256" key="9">
    <source>
        <dbReference type="ARBA" id="ARBA00023136"/>
    </source>
</evidence>
<dbReference type="PROSITE" id="PS50070">
    <property type="entry name" value="KRINGLE_2"/>
    <property type="match status" value="1"/>
</dbReference>
<feature type="signal peptide" evidence="15">
    <location>
        <begin position="1"/>
        <end position="27"/>
    </location>
</feature>
<dbReference type="GO" id="GO:0004725">
    <property type="term" value="F:protein tyrosine phosphatase activity"/>
    <property type="evidence" value="ECO:0007669"/>
    <property type="project" value="UniProtKB-EC"/>
</dbReference>
<evidence type="ECO:0000256" key="4">
    <source>
        <dbReference type="ARBA" id="ARBA00022692"/>
    </source>
</evidence>
<dbReference type="SUPFAM" id="SSF57440">
    <property type="entry name" value="Kringle-like"/>
    <property type="match status" value="1"/>
</dbReference>
<feature type="domain" description="Tyrosine-protein phosphatase" evidence="16">
    <location>
        <begin position="1096"/>
        <end position="1351"/>
    </location>
</feature>
<dbReference type="Gene3D" id="2.40.20.10">
    <property type="entry name" value="Plasminogen Kringle 4"/>
    <property type="match status" value="1"/>
</dbReference>
<dbReference type="OrthoDB" id="10253954at2759"/>
<dbReference type="InterPro" id="IPR000242">
    <property type="entry name" value="PTP_cat"/>
</dbReference>
<dbReference type="SUPFAM" id="SSF49265">
    <property type="entry name" value="Fibronectin type III"/>
    <property type="match status" value="4"/>
</dbReference>
<dbReference type="Pfam" id="PF00102">
    <property type="entry name" value="Y_phosphatase"/>
    <property type="match status" value="2"/>
</dbReference>
<feature type="domain" description="Fibronectin type-III" evidence="19">
    <location>
        <begin position="538"/>
        <end position="635"/>
    </location>
</feature>
<dbReference type="FunFam" id="3.90.190.10:FF:000062">
    <property type="entry name" value="Receptor-type tyrosine-protein phosphatase kappa"/>
    <property type="match status" value="1"/>
</dbReference>
<evidence type="ECO:0000256" key="15">
    <source>
        <dbReference type="SAM" id="SignalP"/>
    </source>
</evidence>
<dbReference type="Gene3D" id="2.60.40.10">
    <property type="entry name" value="Immunoglobulins"/>
    <property type="match status" value="6"/>
</dbReference>
<dbReference type="InterPro" id="IPR013783">
    <property type="entry name" value="Ig-like_fold"/>
</dbReference>
<feature type="domain" description="Fibronectin type-III" evidence="19">
    <location>
        <begin position="327"/>
        <end position="430"/>
    </location>
</feature>
<dbReference type="InterPro" id="IPR000001">
    <property type="entry name" value="Kringle"/>
</dbReference>
<feature type="domain" description="Tyrosine specific protein phosphatases" evidence="17">
    <location>
        <begin position="1571"/>
        <end position="1643"/>
    </location>
</feature>
<comment type="subcellular location">
    <subcellularLocation>
        <location evidence="1">Membrane</location>
        <topology evidence="1">Single-pass type I membrane protein</topology>
    </subcellularLocation>
</comment>
<dbReference type="Gene3D" id="3.90.190.10">
    <property type="entry name" value="Protein tyrosine phosphatase superfamily"/>
    <property type="match status" value="2"/>
</dbReference>
<evidence type="ECO:0000256" key="5">
    <source>
        <dbReference type="ARBA" id="ARBA00022729"/>
    </source>
</evidence>
<keyword evidence="8 14" id="KW-1133">Transmembrane helix</keyword>
<evidence type="ECO:0000256" key="14">
    <source>
        <dbReference type="SAM" id="Phobius"/>
    </source>
</evidence>
<dbReference type="PANTHER" id="PTHR46957:SF3">
    <property type="entry name" value="CYTOKINE RECEPTOR"/>
    <property type="match status" value="1"/>
</dbReference>
<dbReference type="PROSITE" id="PS50055">
    <property type="entry name" value="TYR_PHOSPHATASE_PTP"/>
    <property type="match status" value="2"/>
</dbReference>
<feature type="domain" description="Fibronectin type-III" evidence="19">
    <location>
        <begin position="232"/>
        <end position="323"/>
    </location>
</feature>
<feature type="chain" id="PRO_5035946856" description="protein-tyrosine-phosphatase" evidence="15">
    <location>
        <begin position="28"/>
        <end position="1682"/>
    </location>
</feature>
<evidence type="ECO:0000256" key="6">
    <source>
        <dbReference type="ARBA" id="ARBA00022801"/>
    </source>
</evidence>
<dbReference type="Pfam" id="PF23144">
    <property type="entry name" value="Fn3_PTPRU"/>
    <property type="match status" value="1"/>
</dbReference>
<keyword evidence="10" id="KW-1015">Disulfide bond</keyword>
<feature type="domain" description="Fibronectin type-III" evidence="19">
    <location>
        <begin position="636"/>
        <end position="732"/>
    </location>
</feature>
<evidence type="ECO:0000256" key="8">
    <source>
        <dbReference type="ARBA" id="ARBA00022989"/>
    </source>
</evidence>
<dbReference type="PROSITE" id="PS50853">
    <property type="entry name" value="FN3"/>
    <property type="match status" value="6"/>
</dbReference>
<dbReference type="PRINTS" id="PR00700">
    <property type="entry name" value="PRTYPHPHTASE"/>
</dbReference>
<keyword evidence="7" id="KW-0904">Protein phosphatase</keyword>
<keyword evidence="11" id="KW-0325">Glycoprotein</keyword>
<dbReference type="CDD" id="cd00063">
    <property type="entry name" value="FN3"/>
    <property type="match status" value="6"/>
</dbReference>
<evidence type="ECO:0000256" key="7">
    <source>
        <dbReference type="ARBA" id="ARBA00022912"/>
    </source>
</evidence>
<feature type="transmembrane region" description="Helical" evidence="14">
    <location>
        <begin position="991"/>
        <end position="1014"/>
    </location>
</feature>
<dbReference type="SMART" id="SM00404">
    <property type="entry name" value="PTPc_motif"/>
    <property type="match status" value="2"/>
</dbReference>
<dbReference type="InterPro" id="IPR003595">
    <property type="entry name" value="Tyr_Pase_cat"/>
</dbReference>
<dbReference type="InterPro" id="IPR029021">
    <property type="entry name" value="Prot-tyrosine_phosphatase-like"/>
</dbReference>
<keyword evidence="6" id="KW-0378">Hydrolase</keyword>
<feature type="non-terminal residue" evidence="20">
    <location>
        <position position="1682"/>
    </location>
</feature>
<dbReference type="InterPro" id="IPR000387">
    <property type="entry name" value="Tyr_Pase_dom"/>
</dbReference>
<dbReference type="FunFam" id="3.90.190.10:FF:000102">
    <property type="entry name" value="Receptor-type tyrosine-protein phosphatase"/>
    <property type="match status" value="1"/>
</dbReference>
<dbReference type="Pfam" id="PF00051">
    <property type="entry name" value="Kringle"/>
    <property type="match status" value="1"/>
</dbReference>
<comment type="caution">
    <text evidence="20">The sequence shown here is derived from an EMBL/GenBank/DDBJ whole genome shotgun (WGS) entry which is preliminary data.</text>
</comment>
<dbReference type="InterPro" id="IPR016130">
    <property type="entry name" value="Tyr_Pase_AS"/>
</dbReference>
<dbReference type="GO" id="GO:0016020">
    <property type="term" value="C:membrane"/>
    <property type="evidence" value="ECO:0007669"/>
    <property type="project" value="UniProtKB-SubCell"/>
</dbReference>
<dbReference type="SUPFAM" id="SSF52799">
    <property type="entry name" value="(Phosphotyrosine protein) phosphatases II"/>
    <property type="match status" value="2"/>
</dbReference>
<evidence type="ECO:0000259" key="16">
    <source>
        <dbReference type="PROSITE" id="PS50055"/>
    </source>
</evidence>
<dbReference type="SMART" id="SM00130">
    <property type="entry name" value="KR"/>
    <property type="match status" value="1"/>
</dbReference>
<keyword evidence="5 15" id="KW-0732">Signal</keyword>
<evidence type="ECO:0000259" key="19">
    <source>
        <dbReference type="PROSITE" id="PS50853"/>
    </source>
</evidence>
<protein>
    <recommendedName>
        <fullName evidence="2">protein-tyrosine-phosphatase</fullName>
        <ecNumber evidence="2">3.1.3.48</ecNumber>
    </recommendedName>
</protein>
<feature type="domain" description="Fibronectin type-III" evidence="19">
    <location>
        <begin position="733"/>
        <end position="836"/>
    </location>
</feature>
<dbReference type="SMART" id="SM00194">
    <property type="entry name" value="PTPc"/>
    <property type="match status" value="2"/>
</dbReference>
<dbReference type="SMART" id="SM00060">
    <property type="entry name" value="FN3"/>
    <property type="match status" value="7"/>
</dbReference>
<feature type="domain" description="Tyrosine-protein phosphatase" evidence="16">
    <location>
        <begin position="1383"/>
        <end position="1652"/>
    </location>
</feature>
<feature type="domain" description="Kringle" evidence="18">
    <location>
        <begin position="94"/>
        <end position="175"/>
    </location>
</feature>
<accession>A0A8S4N3K2</accession>
<keyword evidence="4 14" id="KW-0812">Transmembrane</keyword>
<dbReference type="Proteomes" id="UP000749559">
    <property type="component" value="Unassembled WGS sequence"/>
</dbReference>
<dbReference type="EC" id="3.1.3.48" evidence="2"/>
<evidence type="ECO:0000256" key="10">
    <source>
        <dbReference type="ARBA" id="ARBA00023157"/>
    </source>
</evidence>
<evidence type="ECO:0000259" key="17">
    <source>
        <dbReference type="PROSITE" id="PS50056"/>
    </source>
</evidence>
<dbReference type="InterPro" id="IPR057598">
    <property type="entry name" value="Fn3_PTPRU"/>
</dbReference>
<dbReference type="PANTHER" id="PTHR46957">
    <property type="entry name" value="CYTOKINE RECEPTOR"/>
    <property type="match status" value="1"/>
</dbReference>
<feature type="domain" description="Fibronectin type-III" evidence="19">
    <location>
        <begin position="434"/>
        <end position="533"/>
    </location>
</feature>
<dbReference type="Pfam" id="PF00041">
    <property type="entry name" value="fn3"/>
    <property type="match status" value="4"/>
</dbReference>
<dbReference type="PROSITE" id="PS00383">
    <property type="entry name" value="TYR_PHOSPHATASE_1"/>
    <property type="match status" value="2"/>
</dbReference>
<evidence type="ECO:0000256" key="11">
    <source>
        <dbReference type="ARBA" id="ARBA00023180"/>
    </source>
</evidence>
<feature type="domain" description="Tyrosine specific protein phosphatases" evidence="17">
    <location>
        <begin position="1268"/>
        <end position="1342"/>
    </location>
</feature>
<evidence type="ECO:0000256" key="2">
    <source>
        <dbReference type="ARBA" id="ARBA00013064"/>
    </source>
</evidence>
<dbReference type="InterPro" id="IPR036116">
    <property type="entry name" value="FN3_sf"/>
</dbReference>